<dbReference type="EMBL" id="LAZR01005641">
    <property type="protein sequence ID" value="KKM98283.1"/>
    <property type="molecule type" value="Genomic_DNA"/>
</dbReference>
<protein>
    <recommendedName>
        <fullName evidence="4">CDP-alcohol phosphatidyltransferase</fullName>
    </recommendedName>
</protein>
<feature type="transmembrane region" description="Helical" evidence="2">
    <location>
        <begin position="45"/>
        <end position="63"/>
    </location>
</feature>
<keyword evidence="2" id="KW-1133">Transmembrane helix</keyword>
<dbReference type="GO" id="GO:0016020">
    <property type="term" value="C:membrane"/>
    <property type="evidence" value="ECO:0007669"/>
    <property type="project" value="InterPro"/>
</dbReference>
<dbReference type="GO" id="GO:0008654">
    <property type="term" value="P:phospholipid biosynthetic process"/>
    <property type="evidence" value="ECO:0007669"/>
    <property type="project" value="InterPro"/>
</dbReference>
<gene>
    <name evidence="3" type="ORF">LCGC14_1159550</name>
</gene>
<dbReference type="Pfam" id="PF01066">
    <property type="entry name" value="CDP-OH_P_transf"/>
    <property type="match status" value="1"/>
</dbReference>
<comment type="caution">
    <text evidence="3">The sequence shown here is derived from an EMBL/GenBank/DDBJ whole genome shotgun (WGS) entry which is preliminary data.</text>
</comment>
<evidence type="ECO:0008006" key="4">
    <source>
        <dbReference type="Google" id="ProtNLM"/>
    </source>
</evidence>
<dbReference type="InterPro" id="IPR043130">
    <property type="entry name" value="CDP-OH_PTrfase_TM_dom"/>
</dbReference>
<feature type="transmembrane region" description="Helical" evidence="2">
    <location>
        <begin position="130"/>
        <end position="149"/>
    </location>
</feature>
<dbReference type="Gene3D" id="1.20.120.1760">
    <property type="match status" value="1"/>
</dbReference>
<dbReference type="AlphaFoldDB" id="A0A0F9LY56"/>
<keyword evidence="1" id="KW-0808">Transferase</keyword>
<feature type="transmembrane region" description="Helical" evidence="2">
    <location>
        <begin position="18"/>
        <end position="36"/>
    </location>
</feature>
<keyword evidence="2" id="KW-0812">Transmembrane</keyword>
<dbReference type="GO" id="GO:0016780">
    <property type="term" value="F:phosphotransferase activity, for other substituted phosphate groups"/>
    <property type="evidence" value="ECO:0007669"/>
    <property type="project" value="InterPro"/>
</dbReference>
<name>A0A0F9LY56_9ZZZZ</name>
<evidence type="ECO:0000256" key="2">
    <source>
        <dbReference type="SAM" id="Phobius"/>
    </source>
</evidence>
<evidence type="ECO:0000256" key="1">
    <source>
        <dbReference type="ARBA" id="ARBA00022679"/>
    </source>
</evidence>
<evidence type="ECO:0000313" key="3">
    <source>
        <dbReference type="EMBL" id="KKM98283.1"/>
    </source>
</evidence>
<sequence>MNKKLISLWATKNKDDEWWSSFVTSPLAIAVNYVVVDIQWINPNLITLFSFITAIISVLFIIAGGTVNFIIAAVLIHLSHILDCMDGQMARYRKTSSLSGSFFDKLTDHIQVIIWFGSVGYAAYSQSQNVLPVFLAFTGVAFYSLRGYVKYVAIYTEMSRDSGYLEKLSKETSRVKKKETAGLGYGVLANFRWFMSVQKKIFAFDEGVFIFMLSLALVIDKLTPMLWVFVISQFFHGLARGWQRGCQIKRNQAIMSIPRR</sequence>
<reference evidence="3" key="1">
    <citation type="journal article" date="2015" name="Nature">
        <title>Complex archaea that bridge the gap between prokaryotes and eukaryotes.</title>
        <authorList>
            <person name="Spang A."/>
            <person name="Saw J.H."/>
            <person name="Jorgensen S.L."/>
            <person name="Zaremba-Niedzwiedzka K."/>
            <person name="Martijn J."/>
            <person name="Lind A.E."/>
            <person name="van Eijk R."/>
            <person name="Schleper C."/>
            <person name="Guy L."/>
            <person name="Ettema T.J."/>
        </authorList>
    </citation>
    <scope>NUCLEOTIDE SEQUENCE</scope>
</reference>
<feature type="transmembrane region" description="Helical" evidence="2">
    <location>
        <begin position="201"/>
        <end position="219"/>
    </location>
</feature>
<organism evidence="3">
    <name type="scientific">marine sediment metagenome</name>
    <dbReference type="NCBI Taxonomy" id="412755"/>
    <lineage>
        <taxon>unclassified sequences</taxon>
        <taxon>metagenomes</taxon>
        <taxon>ecological metagenomes</taxon>
    </lineage>
</organism>
<proteinExistence type="predicted"/>
<dbReference type="InterPro" id="IPR000462">
    <property type="entry name" value="CDP-OH_P_trans"/>
</dbReference>
<keyword evidence="2" id="KW-0472">Membrane</keyword>
<accession>A0A0F9LY56</accession>
<dbReference type="InterPro" id="IPR048254">
    <property type="entry name" value="CDP_ALCOHOL_P_TRANSF_CS"/>
</dbReference>
<dbReference type="PROSITE" id="PS00379">
    <property type="entry name" value="CDP_ALCOHOL_P_TRANSF"/>
    <property type="match status" value="1"/>
</dbReference>